<evidence type="ECO:0000256" key="5">
    <source>
        <dbReference type="ARBA" id="ARBA00017612"/>
    </source>
</evidence>
<keyword evidence="17" id="KW-1185">Reference proteome</keyword>
<evidence type="ECO:0000256" key="11">
    <source>
        <dbReference type="ARBA" id="ARBA00046750"/>
    </source>
</evidence>
<keyword evidence="8 12" id="KW-0256">Endoplasmic reticulum</keyword>
<keyword evidence="7" id="KW-0732">Signal</keyword>
<dbReference type="Proteomes" id="UP000092443">
    <property type="component" value="Unplaced"/>
</dbReference>
<evidence type="ECO:0000259" key="14">
    <source>
        <dbReference type="Pfam" id="PF23860"/>
    </source>
</evidence>
<organism evidence="17 18">
    <name type="scientific">Glossina fuscipes</name>
    <dbReference type="NCBI Taxonomy" id="7396"/>
    <lineage>
        <taxon>Eukaryota</taxon>
        <taxon>Metazoa</taxon>
        <taxon>Ecdysozoa</taxon>
        <taxon>Arthropoda</taxon>
        <taxon>Hexapoda</taxon>
        <taxon>Insecta</taxon>
        <taxon>Pterygota</taxon>
        <taxon>Neoptera</taxon>
        <taxon>Endopterygota</taxon>
        <taxon>Diptera</taxon>
        <taxon>Brachycera</taxon>
        <taxon>Muscomorpha</taxon>
        <taxon>Hippoboscoidea</taxon>
        <taxon>Glossinidae</taxon>
        <taxon>Glossina</taxon>
    </lineage>
</organism>
<evidence type="ECO:0000256" key="3">
    <source>
        <dbReference type="ARBA" id="ARBA00004922"/>
    </source>
</evidence>
<dbReference type="Pfam" id="PF23861">
    <property type="entry name" value="Ribophorin_II_2nd"/>
    <property type="match status" value="1"/>
</dbReference>
<keyword evidence="10 12" id="KW-0472">Membrane</keyword>
<evidence type="ECO:0000313" key="17">
    <source>
        <dbReference type="Proteomes" id="UP000092443"/>
    </source>
</evidence>
<evidence type="ECO:0000259" key="15">
    <source>
        <dbReference type="Pfam" id="PF23861"/>
    </source>
</evidence>
<comment type="function">
    <text evidence="1 12">Subunit of the oligosaccharyl transferase (OST) complex that catalyzes the initial transfer of a defined glycan (Glc(3)Man(9)GlcNAc(2) in eukaryotes) from the lipid carrier dolichol-pyrophosphate to an asparagine residue within an Asn-X-Ser/Thr consensus motif in nascent polypeptide chains, the first step in protein N-glycosylation. N-glycosylation occurs cotranslationally and the complex associates with the Sec61 complex at the channel-forming translocon complex that mediates protein translocation across the endoplasmic reticulum (ER). All subunits are required for a maximal enzyme activity.</text>
</comment>
<evidence type="ECO:0000259" key="16">
    <source>
        <dbReference type="Pfam" id="PF25147"/>
    </source>
</evidence>
<dbReference type="GO" id="GO:0006487">
    <property type="term" value="P:protein N-linked glycosylation"/>
    <property type="evidence" value="ECO:0007669"/>
    <property type="project" value="UniProtKB-UniRule"/>
</dbReference>
<feature type="domain" description="Ribophorin II third" evidence="14">
    <location>
        <begin position="406"/>
        <end position="533"/>
    </location>
</feature>
<dbReference type="Pfam" id="PF05817">
    <property type="entry name" value="Ribophorin_II"/>
    <property type="match status" value="1"/>
</dbReference>
<accession>A0A9C5YY62</accession>
<name>A0A9C5YY62_9MUSC</name>
<feature type="transmembrane region" description="Helical" evidence="12">
    <location>
        <begin position="601"/>
        <end position="624"/>
    </location>
</feature>
<dbReference type="InterPro" id="IPR055374">
    <property type="entry name" value="Ribophorin_II_3rd"/>
</dbReference>
<feature type="transmembrane region" description="Helical" evidence="12">
    <location>
        <begin position="569"/>
        <end position="589"/>
    </location>
</feature>
<dbReference type="PANTHER" id="PTHR12640:SF0">
    <property type="entry name" value="DOLICHYL-DIPHOSPHOOLIGOSACCHARIDE--PROTEIN GLYCOSYLTRANSFERASE SUBUNIT 2"/>
    <property type="match status" value="1"/>
</dbReference>
<dbReference type="GO" id="GO:0008250">
    <property type="term" value="C:oligosaccharyltransferase complex"/>
    <property type="evidence" value="ECO:0007669"/>
    <property type="project" value="UniProtKB-UniRule"/>
</dbReference>
<comment type="subunit">
    <text evidence="11">Component of the oligosaccharyltransferase (OST) complex. OST exists in two different complex forms which contain common core subunits RPN1, RPN2, OST48, OST4, DAD1 and TMEM258, either STT3A or STT3B as catalytic subunits, and form-specific accessory subunits. STT3A complex assembly occurs through the formation of 3 subcomplexes. Subcomplex 1 contains RPN1 and TMEM258, subcomplex 2 contains the STT3A-specific subunits STT3A, DC2/OSTC, and KCP2 as well as the core subunit OST4, and subcomplex 3 contains RPN2, DAD1, and OST48. The STT3A complex can form stable complexes with the Sec61 complex or with both the Sec61 and TRAP complexes. Interacts with DDI2. Interacts with TMEM35A/NACHO.</text>
</comment>
<keyword evidence="6 12" id="KW-0812">Transmembrane</keyword>
<evidence type="ECO:0000256" key="1">
    <source>
        <dbReference type="ARBA" id="ARBA00002791"/>
    </source>
</evidence>
<proteinExistence type="inferred from homology"/>
<keyword evidence="9 12" id="KW-1133">Transmembrane helix</keyword>
<evidence type="ECO:0000256" key="12">
    <source>
        <dbReference type="RuleBase" id="RU366029"/>
    </source>
</evidence>
<dbReference type="RefSeq" id="XP_037888041.1">
    <property type="nucleotide sequence ID" value="XM_038032113.1"/>
</dbReference>
<dbReference type="Pfam" id="PF23860">
    <property type="entry name" value="Ribophorin_II_3rd"/>
    <property type="match status" value="1"/>
</dbReference>
<dbReference type="KEGG" id="gfs:119636630"/>
<dbReference type="GeneID" id="119636630"/>
<evidence type="ECO:0000256" key="9">
    <source>
        <dbReference type="ARBA" id="ARBA00022989"/>
    </source>
</evidence>
<dbReference type="InterPro" id="IPR008814">
    <property type="entry name" value="Swp1"/>
</dbReference>
<evidence type="ECO:0000256" key="4">
    <source>
        <dbReference type="ARBA" id="ARBA00009038"/>
    </source>
</evidence>
<comment type="pathway">
    <text evidence="3 12">Protein modification; protein glycosylation.</text>
</comment>
<evidence type="ECO:0000259" key="13">
    <source>
        <dbReference type="Pfam" id="PF05817"/>
    </source>
</evidence>
<feature type="domain" description="Ribophorin II N-terminal" evidence="13">
    <location>
        <begin position="55"/>
        <end position="292"/>
    </location>
</feature>
<evidence type="ECO:0000256" key="10">
    <source>
        <dbReference type="ARBA" id="ARBA00023136"/>
    </source>
</evidence>
<dbReference type="AlphaFoldDB" id="A0A9C5YY62"/>
<dbReference type="InterPro" id="IPR055375">
    <property type="entry name" value="Ribophorin_II_2nd"/>
</dbReference>
<gene>
    <name evidence="18" type="primary">LOC119636630</name>
</gene>
<reference evidence="18" key="1">
    <citation type="submission" date="2025-08" db="UniProtKB">
        <authorList>
            <consortium name="RefSeq"/>
        </authorList>
    </citation>
    <scope>IDENTIFICATION</scope>
    <source>
        <tissue evidence="18">Whole body pupa</tissue>
    </source>
</reference>
<evidence type="ECO:0000256" key="7">
    <source>
        <dbReference type="ARBA" id="ARBA00022729"/>
    </source>
</evidence>
<feature type="domain" description="Ribophorin II second" evidence="15">
    <location>
        <begin position="301"/>
        <end position="394"/>
    </location>
</feature>
<sequence length="670" mass="74658">MVLFCFRVCRCSFRALSQSSRQDILLCKTLSLSLALLLNATYISCATNNAVDSHLSSKDLQRLQKVFADGIASNDLQSIFYSSLNVEPTSDLERTNVCQRLFKVHAASKLKDYEKDYYLVGAARTLKCPEKLPQEILSNIYNIPMPITSTQEIFYRITAHKYLGVQIDETTLKKLVKNLEGVLMKEDSLTSLGYAFNVASELSPESEFVTERIEDAMVQADEVDGKMLQFEGGLSVTSLIITGAFKISSDFSKPPPVDAQQAYKFANYFLSRRSVQTPKGAHILIEALKSLSSLTPQLAPICIQLIGNGQLQADSPRLAIAIVDLLGKPLKESPLNIFGKVLLRKEGTTLAQKVQFAPKSSDKTTFMADLSPYKPTRGLYAIEIDVNSKYSQKVNFKILGKVKVQQLELGIGESDASSSIKKQIVAYPKTLPEKLAADHTQRVLLKVLLIEEGTTDKTITVHQAFVRFYNKQEDLEVIYVAEQDSSKVYKFDMDVGARAGDFKYKSGLYEMVLIVGDASLSNSFEWHVANLNLDFPHNVKAAIKKQPIRSVLPEIIHQFRAPENRPPRLVSDIFTGLCLTPLVILFIVWHKLGINVSNFTLAPSTIGFHIGFGGILVLFTVFWLKLNMFQTLRLLLPIATFTFLCGNRLLRRLYGYRSAKASNAGALATS</sequence>
<dbReference type="InterPro" id="IPR056790">
    <property type="entry name" value="Ribophorin_II_C"/>
</dbReference>
<evidence type="ECO:0000256" key="2">
    <source>
        <dbReference type="ARBA" id="ARBA00004477"/>
    </source>
</evidence>
<feature type="domain" description="Ribophorin II C-terminal" evidence="16">
    <location>
        <begin position="559"/>
        <end position="653"/>
    </location>
</feature>
<evidence type="ECO:0000256" key="6">
    <source>
        <dbReference type="ARBA" id="ARBA00022692"/>
    </source>
</evidence>
<feature type="transmembrane region" description="Helical" evidence="12">
    <location>
        <begin position="630"/>
        <end position="650"/>
    </location>
</feature>
<comment type="subcellular location">
    <subcellularLocation>
        <location evidence="2 12">Endoplasmic reticulum membrane</location>
        <topology evidence="2 12">Multi-pass membrane protein</topology>
    </subcellularLocation>
</comment>
<comment type="similarity">
    <text evidence="4 12">Belongs to the SWP1 family.</text>
</comment>
<dbReference type="InterPro" id="IPR055373">
    <property type="entry name" value="Ribophorin_II_N"/>
</dbReference>
<evidence type="ECO:0000256" key="8">
    <source>
        <dbReference type="ARBA" id="ARBA00022824"/>
    </source>
</evidence>
<evidence type="ECO:0000313" key="18">
    <source>
        <dbReference type="RefSeq" id="XP_037888041.1"/>
    </source>
</evidence>
<protein>
    <recommendedName>
        <fullName evidence="5 12">Dolichyl-diphosphooligosaccharide--protein glycosyltransferase subunit 2</fullName>
    </recommendedName>
    <alternativeName>
        <fullName evidence="12">Ribophorin-2</fullName>
    </alternativeName>
</protein>
<dbReference type="PANTHER" id="PTHR12640">
    <property type="entry name" value="RIBOPHORIN II"/>
    <property type="match status" value="1"/>
</dbReference>
<dbReference type="Pfam" id="PF25147">
    <property type="entry name" value="Ribophorin_II_C"/>
    <property type="match status" value="1"/>
</dbReference>